<dbReference type="AlphaFoldDB" id="A0A8J5LSN5"/>
<evidence type="ECO:0008006" key="4">
    <source>
        <dbReference type="Google" id="ProtNLM"/>
    </source>
</evidence>
<dbReference type="EMBL" id="JACMSC010000001">
    <property type="protein sequence ID" value="KAG6537014.1"/>
    <property type="molecule type" value="Genomic_DNA"/>
</dbReference>
<dbReference type="PANTHER" id="PTHR47848:SF1">
    <property type="entry name" value="ADENINE NUCLEOTIDE ALPHA HYDROLASES-LIKE SUPERFAMILY PROTEIN"/>
    <property type="match status" value="1"/>
</dbReference>
<name>A0A8J5LSN5_ZINOF</name>
<protein>
    <recommendedName>
        <fullName evidence="4">UspA domain-containing protein</fullName>
    </recommendedName>
</protein>
<gene>
    <name evidence="2" type="ORF">ZIOFF_002092</name>
</gene>
<feature type="region of interest" description="Disordered" evidence="1">
    <location>
        <begin position="238"/>
        <end position="264"/>
    </location>
</feature>
<evidence type="ECO:0000313" key="3">
    <source>
        <dbReference type="Proteomes" id="UP000734854"/>
    </source>
</evidence>
<feature type="compositionally biased region" description="Polar residues" evidence="1">
    <location>
        <begin position="278"/>
        <end position="302"/>
    </location>
</feature>
<proteinExistence type="predicted"/>
<organism evidence="2 3">
    <name type="scientific">Zingiber officinale</name>
    <name type="common">Ginger</name>
    <name type="synonym">Amomum zingiber</name>
    <dbReference type="NCBI Taxonomy" id="94328"/>
    <lineage>
        <taxon>Eukaryota</taxon>
        <taxon>Viridiplantae</taxon>
        <taxon>Streptophyta</taxon>
        <taxon>Embryophyta</taxon>
        <taxon>Tracheophyta</taxon>
        <taxon>Spermatophyta</taxon>
        <taxon>Magnoliopsida</taxon>
        <taxon>Liliopsida</taxon>
        <taxon>Zingiberales</taxon>
        <taxon>Zingiberaceae</taxon>
        <taxon>Zingiber</taxon>
    </lineage>
</organism>
<reference evidence="2 3" key="1">
    <citation type="submission" date="2020-08" db="EMBL/GenBank/DDBJ databases">
        <title>Plant Genome Project.</title>
        <authorList>
            <person name="Zhang R.-G."/>
        </authorList>
    </citation>
    <scope>NUCLEOTIDE SEQUENCE [LARGE SCALE GENOMIC DNA]</scope>
    <source>
        <tissue evidence="2">Rhizome</tissue>
    </source>
</reference>
<accession>A0A8J5LSN5</accession>
<dbReference type="PANTHER" id="PTHR47848">
    <property type="entry name" value="ADENINE NUCLEOTIDE ALPHA HYDROLASES-LIKE SUPERFAMILY PROTEIN"/>
    <property type="match status" value="1"/>
</dbReference>
<feature type="region of interest" description="Disordered" evidence="1">
    <location>
        <begin position="278"/>
        <end position="318"/>
    </location>
</feature>
<feature type="compositionally biased region" description="Polar residues" evidence="1">
    <location>
        <begin position="241"/>
        <end position="254"/>
    </location>
</feature>
<evidence type="ECO:0000256" key="1">
    <source>
        <dbReference type="SAM" id="MobiDB-lite"/>
    </source>
</evidence>
<dbReference type="Proteomes" id="UP000734854">
    <property type="component" value="Unassembled WGS sequence"/>
</dbReference>
<sequence>MESQKVVVVMEEAGAARSTLQWAINKFIRGGDYITLLYVYPSTRSRKKQRNYRLKGFQLALSFKDLCNGIAEVVYQSPKPHFLSSLCPSKYSSENPRGESSNLHANVGLSPLPLQRLVWHIKAAKQIEIVLSKPPALGFIKPSEYSNTIANGVAVIKQNNLQLQLLTQIAESIQEIRDDLKGIINYQRKKEGTPTLPEELITKLSNLSLGSGERPKESKGKLLIFKDPLKILQQEQEKVRNVNQDQGNPRSTHYTPGGGSNTGVQAQLKTSLQLTISVPTNEAKNNGRSGNATDTGATNKSPRTIEDVHEGKGSNSSS</sequence>
<evidence type="ECO:0000313" key="2">
    <source>
        <dbReference type="EMBL" id="KAG6537014.1"/>
    </source>
</evidence>
<keyword evidence="3" id="KW-1185">Reference proteome</keyword>
<feature type="compositionally biased region" description="Basic and acidic residues" evidence="1">
    <location>
        <begin position="303"/>
        <end position="312"/>
    </location>
</feature>
<comment type="caution">
    <text evidence="2">The sequence shown here is derived from an EMBL/GenBank/DDBJ whole genome shotgun (WGS) entry which is preliminary data.</text>
</comment>